<dbReference type="PANTHER" id="PTHR30590">
    <property type="entry name" value="INNER MEMBRANE PROTEIN"/>
    <property type="match status" value="1"/>
</dbReference>
<proteinExistence type="predicted"/>
<dbReference type="Pfam" id="PF04235">
    <property type="entry name" value="DUF418"/>
    <property type="match status" value="1"/>
</dbReference>
<organism evidence="3 4">
    <name type="scientific">Pseudonocardia thermophila</name>
    <dbReference type="NCBI Taxonomy" id="1848"/>
    <lineage>
        <taxon>Bacteria</taxon>
        <taxon>Bacillati</taxon>
        <taxon>Actinomycetota</taxon>
        <taxon>Actinomycetes</taxon>
        <taxon>Pseudonocardiales</taxon>
        <taxon>Pseudonocardiaceae</taxon>
        <taxon>Pseudonocardia</taxon>
    </lineage>
</organism>
<reference evidence="3 4" key="1">
    <citation type="submission" date="2016-11" db="EMBL/GenBank/DDBJ databases">
        <authorList>
            <person name="Jaros S."/>
            <person name="Januszkiewicz K."/>
            <person name="Wedrychowicz H."/>
        </authorList>
    </citation>
    <scope>NUCLEOTIDE SEQUENCE [LARGE SCALE GENOMIC DNA]</scope>
    <source>
        <strain evidence="3 4">DSM 43832</strain>
    </source>
</reference>
<protein>
    <submittedName>
        <fullName evidence="3">Uncharacterized membrane protein YeiB</fullName>
    </submittedName>
</protein>
<keyword evidence="1" id="KW-0472">Membrane</keyword>
<evidence type="ECO:0000256" key="1">
    <source>
        <dbReference type="SAM" id="Phobius"/>
    </source>
</evidence>
<feature type="transmembrane region" description="Helical" evidence="1">
    <location>
        <begin position="339"/>
        <end position="362"/>
    </location>
</feature>
<evidence type="ECO:0000313" key="3">
    <source>
        <dbReference type="EMBL" id="SHK32900.1"/>
    </source>
</evidence>
<dbReference type="Proteomes" id="UP000184363">
    <property type="component" value="Unassembled WGS sequence"/>
</dbReference>
<feature type="transmembrane region" description="Helical" evidence="1">
    <location>
        <begin position="107"/>
        <end position="124"/>
    </location>
</feature>
<dbReference type="STRING" id="1848.SAMN05443637_10539"/>
<feature type="transmembrane region" description="Helical" evidence="1">
    <location>
        <begin position="198"/>
        <end position="220"/>
    </location>
</feature>
<name>A0A1M6RKD9_PSETH</name>
<keyword evidence="1" id="KW-1133">Transmembrane helix</keyword>
<evidence type="ECO:0000259" key="2">
    <source>
        <dbReference type="Pfam" id="PF04235"/>
    </source>
</evidence>
<dbReference type="EMBL" id="FRAP01000005">
    <property type="protein sequence ID" value="SHK32900.1"/>
    <property type="molecule type" value="Genomic_DNA"/>
</dbReference>
<keyword evidence="1" id="KW-0812">Transmembrane</keyword>
<sequence length="378" mass="38307">MCLQLRRPTIGGVSTTAFVATRAVAPDLARGAALLFIAIANAHLFLFGHDVGVRGHAADPGPVDRAVALGQVLLVDGRAYPLFGVLFGYGLVRLAEQRGHAVVRTRARRLLLLGAVHAALLFSGDVLGPYGLLGLALGGLVATAPAARLRRLAGGFLVGPALAGAALAAPGPPDQRSWLVSTGVADPVSAAVVRIVEWAVVGLVQALGLAAAVLLGGWVARRGLLDAPGDHRPVLLRIASVGFTVSILGALPLATMAATVWPDPGLAARLVAGALHGVTGYAGGLAFVAVAGLVAARAQGRVARALTECGRRSLSCYVVQSVVFVAVLAPYGGGLGDRVGLAGATGLAVGTWALLVVIAVLVGRAGRRGPLEAWLRRP</sequence>
<keyword evidence="4" id="KW-1185">Reference proteome</keyword>
<feature type="transmembrane region" description="Helical" evidence="1">
    <location>
        <begin position="273"/>
        <end position="294"/>
    </location>
</feature>
<gene>
    <name evidence="3" type="ORF">SAMN05443637_10539</name>
</gene>
<dbReference type="PANTHER" id="PTHR30590:SF2">
    <property type="entry name" value="INNER MEMBRANE PROTEIN"/>
    <property type="match status" value="1"/>
</dbReference>
<feature type="transmembrane region" description="Helical" evidence="1">
    <location>
        <begin position="314"/>
        <end position="333"/>
    </location>
</feature>
<dbReference type="InterPro" id="IPR052529">
    <property type="entry name" value="Bact_Transport_Assoc"/>
</dbReference>
<feature type="domain" description="DUF418" evidence="2">
    <location>
        <begin position="220"/>
        <end position="377"/>
    </location>
</feature>
<dbReference type="AlphaFoldDB" id="A0A1M6RKD9"/>
<evidence type="ECO:0000313" key="4">
    <source>
        <dbReference type="Proteomes" id="UP000184363"/>
    </source>
</evidence>
<accession>A0A1M6RKD9</accession>
<feature type="transmembrane region" description="Helical" evidence="1">
    <location>
        <begin position="241"/>
        <end position="261"/>
    </location>
</feature>
<dbReference type="InterPro" id="IPR007349">
    <property type="entry name" value="DUF418"/>
</dbReference>
<feature type="transmembrane region" description="Helical" evidence="1">
    <location>
        <begin position="28"/>
        <end position="47"/>
    </location>
</feature>